<sequence>MARGSRKLLEVEKAMERGHHFDPASCATRDKASCVTWNQATCATAHEWLDLPSEVEHHGAQRETARKKAMEQSGKGSQRTDQARRYPTCSVRSISALRQRRRTVLLVIRHRVLHQRRHGPTCQRQPWGAGGSCWKLRSNGAGIGLTLNGEPLCYIKRRHRVLLERRHPVLLKSKQTVLLQTRHIVPLRTEYECWKQATTPDLLRRSWKGNYGARRTAADICIKDEKAGMSSGKKKATEKGRQAKEGKRARRQERRQQTVLHERRQRVTSATSMKATCATSKKADCATPKKATDATACGCLSPTRYSEVEKAAKVIRQRKAYVQPYHLSTLQMSESRPSFPLPSCLRPTSNKATSATEYLEEGNQCRGRRMCRPPTTRGSEVEKTTMARGGKLLIFVQATGRQRDDQAKEGNEIWQRGDRAKEGNEIWQRGDRAKEGNEIRQRNDRAKEGNEIRQREQARERSGSGIVEQKKAACVTSEKATGRSDERRRRNQARE</sequence>
<proteinExistence type="predicted"/>
<dbReference type="RefSeq" id="XP_033390228.1">
    <property type="nucleotide sequence ID" value="XM_033525669.1"/>
</dbReference>
<feature type="compositionally biased region" description="Basic and acidic residues" evidence="1">
    <location>
        <begin position="235"/>
        <end position="246"/>
    </location>
</feature>
<feature type="compositionally biased region" description="Basic and acidic residues" evidence="1">
    <location>
        <begin position="480"/>
        <end position="495"/>
    </location>
</feature>
<gene>
    <name evidence="2" type="ORF">BU24DRAFT_404833</name>
</gene>
<name>A0A6A5Y984_9PLEO</name>
<dbReference type="EMBL" id="ML978066">
    <property type="protein sequence ID" value="KAF2021889.1"/>
    <property type="molecule type" value="Genomic_DNA"/>
</dbReference>
<keyword evidence="3" id="KW-1185">Reference proteome</keyword>
<feature type="region of interest" description="Disordered" evidence="1">
    <location>
        <begin position="229"/>
        <end position="267"/>
    </location>
</feature>
<accession>A0A6A5Y984</accession>
<reference evidence="2" key="1">
    <citation type="journal article" date="2020" name="Stud. Mycol.">
        <title>101 Dothideomycetes genomes: a test case for predicting lifestyles and emergence of pathogens.</title>
        <authorList>
            <person name="Haridas S."/>
            <person name="Albert R."/>
            <person name="Binder M."/>
            <person name="Bloem J."/>
            <person name="Labutti K."/>
            <person name="Salamov A."/>
            <person name="Andreopoulos B."/>
            <person name="Baker S."/>
            <person name="Barry K."/>
            <person name="Bills G."/>
            <person name="Bluhm B."/>
            <person name="Cannon C."/>
            <person name="Castanera R."/>
            <person name="Culley D."/>
            <person name="Daum C."/>
            <person name="Ezra D."/>
            <person name="Gonzalez J."/>
            <person name="Henrissat B."/>
            <person name="Kuo A."/>
            <person name="Liang C."/>
            <person name="Lipzen A."/>
            <person name="Lutzoni F."/>
            <person name="Magnuson J."/>
            <person name="Mondo S."/>
            <person name="Nolan M."/>
            <person name="Ohm R."/>
            <person name="Pangilinan J."/>
            <person name="Park H.-J."/>
            <person name="Ramirez L."/>
            <person name="Alfaro M."/>
            <person name="Sun H."/>
            <person name="Tritt A."/>
            <person name="Yoshinaga Y."/>
            <person name="Zwiers L.-H."/>
            <person name="Turgeon B."/>
            <person name="Goodwin S."/>
            <person name="Spatafora J."/>
            <person name="Crous P."/>
            <person name="Grigoriev I."/>
        </authorList>
    </citation>
    <scope>NUCLEOTIDE SEQUENCE</scope>
    <source>
        <strain evidence="2">CBS 175.79</strain>
    </source>
</reference>
<feature type="compositionally biased region" description="Basic and acidic residues" evidence="1">
    <location>
        <begin position="56"/>
        <end position="70"/>
    </location>
</feature>
<feature type="compositionally biased region" description="Basic and acidic residues" evidence="1">
    <location>
        <begin position="430"/>
        <end position="462"/>
    </location>
</feature>
<feature type="region of interest" description="Disordered" evidence="1">
    <location>
        <begin position="430"/>
        <end position="495"/>
    </location>
</feature>
<organism evidence="2 3">
    <name type="scientific">Aaosphaeria arxii CBS 175.79</name>
    <dbReference type="NCBI Taxonomy" id="1450172"/>
    <lineage>
        <taxon>Eukaryota</taxon>
        <taxon>Fungi</taxon>
        <taxon>Dikarya</taxon>
        <taxon>Ascomycota</taxon>
        <taxon>Pezizomycotina</taxon>
        <taxon>Dothideomycetes</taxon>
        <taxon>Pleosporomycetidae</taxon>
        <taxon>Pleosporales</taxon>
        <taxon>Pleosporales incertae sedis</taxon>
        <taxon>Aaosphaeria</taxon>
    </lineage>
</organism>
<evidence type="ECO:0000256" key="1">
    <source>
        <dbReference type="SAM" id="MobiDB-lite"/>
    </source>
</evidence>
<feature type="region of interest" description="Disordered" evidence="1">
    <location>
        <begin position="333"/>
        <end position="353"/>
    </location>
</feature>
<dbReference type="Proteomes" id="UP000799778">
    <property type="component" value="Unassembled WGS sequence"/>
</dbReference>
<protein>
    <submittedName>
        <fullName evidence="2">Uncharacterized protein</fullName>
    </submittedName>
</protein>
<evidence type="ECO:0000313" key="3">
    <source>
        <dbReference type="Proteomes" id="UP000799778"/>
    </source>
</evidence>
<dbReference type="AlphaFoldDB" id="A0A6A5Y984"/>
<feature type="region of interest" description="Disordered" evidence="1">
    <location>
        <begin position="56"/>
        <end position="85"/>
    </location>
</feature>
<dbReference type="GeneID" id="54283066"/>
<evidence type="ECO:0000313" key="2">
    <source>
        <dbReference type="EMBL" id="KAF2021889.1"/>
    </source>
</evidence>